<dbReference type="AlphaFoldDB" id="A0A2P2KKJ7"/>
<dbReference type="EMBL" id="GGEC01025761">
    <property type="protein sequence ID" value="MBX06245.1"/>
    <property type="molecule type" value="Transcribed_RNA"/>
</dbReference>
<organism evidence="1">
    <name type="scientific">Rhizophora mucronata</name>
    <name type="common">Asiatic mangrove</name>
    <dbReference type="NCBI Taxonomy" id="61149"/>
    <lineage>
        <taxon>Eukaryota</taxon>
        <taxon>Viridiplantae</taxon>
        <taxon>Streptophyta</taxon>
        <taxon>Embryophyta</taxon>
        <taxon>Tracheophyta</taxon>
        <taxon>Spermatophyta</taxon>
        <taxon>Magnoliopsida</taxon>
        <taxon>eudicotyledons</taxon>
        <taxon>Gunneridae</taxon>
        <taxon>Pentapetalae</taxon>
        <taxon>rosids</taxon>
        <taxon>fabids</taxon>
        <taxon>Malpighiales</taxon>
        <taxon>Rhizophoraceae</taxon>
        <taxon>Rhizophora</taxon>
    </lineage>
</organism>
<proteinExistence type="predicted"/>
<name>A0A2P2KKJ7_RHIMU</name>
<protein>
    <submittedName>
        <fullName evidence="1">Uncharacterized protein</fullName>
    </submittedName>
</protein>
<sequence>MEHNDIYKLNSTIYEWNMRCTSTINAPNSPLPTQTHTLKTPRFLVVSNQLVKNNVHLSMVGTSFWQG</sequence>
<evidence type="ECO:0000313" key="1">
    <source>
        <dbReference type="EMBL" id="MBX06245.1"/>
    </source>
</evidence>
<accession>A0A2P2KKJ7</accession>
<reference evidence="1" key="1">
    <citation type="submission" date="2018-02" db="EMBL/GenBank/DDBJ databases">
        <title>Rhizophora mucronata_Transcriptome.</title>
        <authorList>
            <person name="Meera S.P."/>
            <person name="Sreeshan A."/>
            <person name="Augustine A."/>
        </authorList>
    </citation>
    <scope>NUCLEOTIDE SEQUENCE</scope>
    <source>
        <tissue evidence="1">Leaf</tissue>
    </source>
</reference>